<name>A0ABW5Z7J5_9FLAO</name>
<keyword evidence="3" id="KW-1185">Reference proteome</keyword>
<dbReference type="Pfam" id="PF01370">
    <property type="entry name" value="Epimerase"/>
    <property type="match status" value="1"/>
</dbReference>
<evidence type="ECO:0000259" key="1">
    <source>
        <dbReference type="Pfam" id="PF01370"/>
    </source>
</evidence>
<dbReference type="Proteomes" id="UP001597549">
    <property type="component" value="Unassembled WGS sequence"/>
</dbReference>
<comment type="caution">
    <text evidence="2">The sequence shown here is derived from an EMBL/GenBank/DDBJ whole genome shotgun (WGS) entry which is preliminary data.</text>
</comment>
<feature type="domain" description="NAD-dependent epimerase/dehydratase" evidence="1">
    <location>
        <begin position="9"/>
        <end position="174"/>
    </location>
</feature>
<dbReference type="InterPro" id="IPR051783">
    <property type="entry name" value="NAD(P)-dependent_oxidoreduct"/>
</dbReference>
<accession>A0ABW5Z7J5</accession>
<evidence type="ECO:0000313" key="2">
    <source>
        <dbReference type="EMBL" id="MFD2908698.1"/>
    </source>
</evidence>
<dbReference type="RefSeq" id="WP_379806472.1">
    <property type="nucleotide sequence ID" value="NZ_JBHUOL010000012.1"/>
</dbReference>
<reference evidence="3" key="1">
    <citation type="journal article" date="2019" name="Int. J. Syst. Evol. Microbiol.">
        <title>The Global Catalogue of Microorganisms (GCM) 10K type strain sequencing project: providing services to taxonomists for standard genome sequencing and annotation.</title>
        <authorList>
            <consortium name="The Broad Institute Genomics Platform"/>
            <consortium name="The Broad Institute Genome Sequencing Center for Infectious Disease"/>
            <person name="Wu L."/>
            <person name="Ma J."/>
        </authorList>
    </citation>
    <scope>NUCLEOTIDE SEQUENCE [LARGE SCALE GENOMIC DNA]</scope>
    <source>
        <strain evidence="3">KCTC 52644</strain>
    </source>
</reference>
<protein>
    <submittedName>
        <fullName evidence="2">NAD-dependent epimerase/dehydratase family protein</fullName>
    </submittedName>
</protein>
<evidence type="ECO:0000313" key="3">
    <source>
        <dbReference type="Proteomes" id="UP001597549"/>
    </source>
</evidence>
<organism evidence="2 3">
    <name type="scientific">Flavobacterium ardleyense</name>
    <dbReference type="NCBI Taxonomy" id="2038737"/>
    <lineage>
        <taxon>Bacteria</taxon>
        <taxon>Pseudomonadati</taxon>
        <taxon>Bacteroidota</taxon>
        <taxon>Flavobacteriia</taxon>
        <taxon>Flavobacteriales</taxon>
        <taxon>Flavobacteriaceae</taxon>
        <taxon>Flavobacterium</taxon>
    </lineage>
</organism>
<dbReference type="InterPro" id="IPR036291">
    <property type="entry name" value="NAD(P)-bd_dom_sf"/>
</dbReference>
<dbReference type="PANTHER" id="PTHR48079:SF6">
    <property type="entry name" value="NAD(P)-BINDING DOMAIN-CONTAINING PROTEIN-RELATED"/>
    <property type="match status" value="1"/>
</dbReference>
<sequence length="274" mass="30674">MGIKISILGCGWLGLPLAKKLIEKGYEVKGSTTSESKLELLKKAGISPYQIKLEENEITGNMQSFLANTDVLLVDVPPKLRGDFTENFVQKIKTLLPHIENSKVKKVLFVSSTSVYGDTFPIQKLDEESALHPDSEGGRQLVEVEDLLRSNTNFQTTILRFGGLVGPDRNSAKFLAGKENVANPEAPINFIHQEDCINIICELLRKSEDANWNWNDTFNAVAPNHPNRENYYTEKALEMNLKVPTFAQDSNSIGKKISSKKLQGMLNYSFQKQI</sequence>
<dbReference type="InterPro" id="IPR001509">
    <property type="entry name" value="Epimerase_deHydtase"/>
</dbReference>
<dbReference type="Gene3D" id="3.40.50.720">
    <property type="entry name" value="NAD(P)-binding Rossmann-like Domain"/>
    <property type="match status" value="1"/>
</dbReference>
<dbReference type="EMBL" id="JBHUOL010000012">
    <property type="protein sequence ID" value="MFD2908698.1"/>
    <property type="molecule type" value="Genomic_DNA"/>
</dbReference>
<gene>
    <name evidence="2" type="ORF">ACFSX9_08100</name>
</gene>
<dbReference type="PANTHER" id="PTHR48079">
    <property type="entry name" value="PROTEIN YEEZ"/>
    <property type="match status" value="1"/>
</dbReference>
<proteinExistence type="predicted"/>
<dbReference type="SUPFAM" id="SSF51735">
    <property type="entry name" value="NAD(P)-binding Rossmann-fold domains"/>
    <property type="match status" value="1"/>
</dbReference>